<dbReference type="EMBL" id="CAJDYZ010011153">
    <property type="protein sequence ID" value="CAD1478980.1"/>
    <property type="molecule type" value="Genomic_DNA"/>
</dbReference>
<dbReference type="AlphaFoldDB" id="A0A6V7HEJ7"/>
<protein>
    <submittedName>
        <fullName evidence="2">Uncharacterized protein</fullName>
    </submittedName>
</protein>
<reference evidence="2" key="1">
    <citation type="submission" date="2020-07" db="EMBL/GenBank/DDBJ databases">
        <authorList>
            <person name="Nazaruddin N."/>
        </authorList>
    </citation>
    <scope>NUCLEOTIDE SEQUENCE</scope>
</reference>
<dbReference type="Proteomes" id="UP000752696">
    <property type="component" value="Unassembled WGS sequence"/>
</dbReference>
<evidence type="ECO:0000313" key="3">
    <source>
        <dbReference type="Proteomes" id="UP000752696"/>
    </source>
</evidence>
<accession>A0A6V7HEJ7</accession>
<proteinExistence type="predicted"/>
<dbReference type="OrthoDB" id="10634644at2759"/>
<organism evidence="2 3">
    <name type="scientific">Heterotrigona itama</name>
    <dbReference type="NCBI Taxonomy" id="395501"/>
    <lineage>
        <taxon>Eukaryota</taxon>
        <taxon>Metazoa</taxon>
        <taxon>Ecdysozoa</taxon>
        <taxon>Arthropoda</taxon>
        <taxon>Hexapoda</taxon>
        <taxon>Insecta</taxon>
        <taxon>Pterygota</taxon>
        <taxon>Neoptera</taxon>
        <taxon>Endopterygota</taxon>
        <taxon>Hymenoptera</taxon>
        <taxon>Apocrita</taxon>
        <taxon>Aculeata</taxon>
        <taxon>Apoidea</taxon>
        <taxon>Anthophila</taxon>
        <taxon>Apidae</taxon>
        <taxon>Heterotrigona</taxon>
    </lineage>
</organism>
<feature type="region of interest" description="Disordered" evidence="1">
    <location>
        <begin position="1"/>
        <end position="20"/>
    </location>
</feature>
<evidence type="ECO:0000313" key="2">
    <source>
        <dbReference type="EMBL" id="CAD1478980.1"/>
    </source>
</evidence>
<keyword evidence="3" id="KW-1185">Reference proteome</keyword>
<comment type="caution">
    <text evidence="2">The sequence shown here is derived from an EMBL/GenBank/DDBJ whole genome shotgun (WGS) entry which is preliminary data.</text>
</comment>
<gene>
    <name evidence="2" type="ORF">MHI_LOCUS835977</name>
</gene>
<name>A0A6V7HEJ7_9HYME</name>
<evidence type="ECO:0000256" key="1">
    <source>
        <dbReference type="SAM" id="MobiDB-lite"/>
    </source>
</evidence>
<sequence>MRTRGRITRDQTEESESVALEPPPNVMRIRARYEDDDAIKSSPDAFHRGYGTFLVSTTLLVHRADSFVENCLRTPFERRCKFDGGKFLKGSALTSRKDMVPASALILRQQTSYPNNKTGVD</sequence>